<feature type="transmembrane region" description="Helical" evidence="8">
    <location>
        <begin position="477"/>
        <end position="497"/>
    </location>
</feature>
<dbReference type="InterPro" id="IPR039672">
    <property type="entry name" value="MFS_2"/>
</dbReference>
<protein>
    <recommendedName>
        <fullName evidence="11">Major facilitator superfamily (MFS) profile domain-containing protein</fullName>
    </recommendedName>
</protein>
<feature type="transmembrane region" description="Helical" evidence="8">
    <location>
        <begin position="363"/>
        <end position="381"/>
    </location>
</feature>
<evidence type="ECO:0000256" key="1">
    <source>
        <dbReference type="ARBA" id="ARBA00004651"/>
    </source>
</evidence>
<keyword evidence="10" id="KW-1185">Reference proteome</keyword>
<dbReference type="SUPFAM" id="SSF103473">
    <property type="entry name" value="MFS general substrate transporter"/>
    <property type="match status" value="1"/>
</dbReference>
<feature type="transmembrane region" description="Helical" evidence="8">
    <location>
        <begin position="304"/>
        <end position="328"/>
    </location>
</feature>
<comment type="similarity">
    <text evidence="2">Belongs to the major facilitator superfamily.</text>
</comment>
<accession>A0A401SX86</accession>
<feature type="transmembrane region" description="Helical" evidence="8">
    <location>
        <begin position="334"/>
        <end position="356"/>
    </location>
</feature>
<dbReference type="PANTHER" id="PTHR11328">
    <property type="entry name" value="MAJOR FACILITATOR SUPERFAMILY DOMAIN-CONTAINING PROTEIN"/>
    <property type="match status" value="1"/>
</dbReference>
<keyword evidence="7 8" id="KW-0472">Membrane</keyword>
<dbReference type="GO" id="GO:0015293">
    <property type="term" value="F:symporter activity"/>
    <property type="evidence" value="ECO:0007669"/>
    <property type="project" value="InterPro"/>
</dbReference>
<evidence type="ECO:0000256" key="3">
    <source>
        <dbReference type="ARBA" id="ARBA00022448"/>
    </source>
</evidence>
<evidence type="ECO:0000256" key="7">
    <source>
        <dbReference type="ARBA" id="ARBA00023136"/>
    </source>
</evidence>
<proteinExistence type="inferred from homology"/>
<organism evidence="9 10">
    <name type="scientific">Chiloscyllium punctatum</name>
    <name type="common">Brownbanded bambooshark</name>
    <name type="synonym">Hemiscyllium punctatum</name>
    <dbReference type="NCBI Taxonomy" id="137246"/>
    <lineage>
        <taxon>Eukaryota</taxon>
        <taxon>Metazoa</taxon>
        <taxon>Chordata</taxon>
        <taxon>Craniata</taxon>
        <taxon>Vertebrata</taxon>
        <taxon>Chondrichthyes</taxon>
        <taxon>Elasmobranchii</taxon>
        <taxon>Galeomorphii</taxon>
        <taxon>Galeoidea</taxon>
        <taxon>Orectolobiformes</taxon>
        <taxon>Hemiscylliidae</taxon>
        <taxon>Chiloscyllium</taxon>
    </lineage>
</organism>
<keyword evidence="4" id="KW-1003">Cell membrane</keyword>
<feature type="transmembrane region" description="Helical" evidence="8">
    <location>
        <begin position="387"/>
        <end position="411"/>
    </location>
</feature>
<feature type="transmembrane region" description="Helical" evidence="8">
    <location>
        <begin position="108"/>
        <end position="130"/>
    </location>
</feature>
<evidence type="ECO:0000256" key="8">
    <source>
        <dbReference type="SAM" id="Phobius"/>
    </source>
</evidence>
<name>A0A401SX86_CHIPU</name>
<gene>
    <name evidence="9" type="ORF">chiPu_0013483</name>
</gene>
<feature type="transmembrane region" description="Helical" evidence="8">
    <location>
        <begin position="431"/>
        <end position="457"/>
    </location>
</feature>
<dbReference type="FunFam" id="1.20.1250.20:FF:000183">
    <property type="entry name" value="sodium-dependent lysophosphatidylcholine symporter 1 isoform X2"/>
    <property type="match status" value="1"/>
</dbReference>
<comment type="subcellular location">
    <subcellularLocation>
        <location evidence="1">Cell membrane</location>
        <topology evidence="1">Multi-pass membrane protein</topology>
    </subcellularLocation>
</comment>
<evidence type="ECO:0000256" key="2">
    <source>
        <dbReference type="ARBA" id="ARBA00008335"/>
    </source>
</evidence>
<comment type="caution">
    <text evidence="9">The sequence shown here is derived from an EMBL/GenBank/DDBJ whole genome shotgun (WGS) entry which is preliminary data.</text>
</comment>
<keyword evidence="3" id="KW-0813">Transport</keyword>
<dbReference type="Pfam" id="PF13347">
    <property type="entry name" value="MFS_2"/>
    <property type="match status" value="1"/>
</dbReference>
<feature type="transmembrane region" description="Helical" evidence="8">
    <location>
        <begin position="246"/>
        <end position="269"/>
    </location>
</feature>
<keyword evidence="5 8" id="KW-0812">Transmembrane</keyword>
<sequence length="532" mass="59863">MMGEESASFESVFINQPTAETNPKLEKDEETSKLTICNKLSFGIGGIPYEMVRSILGFFLQMFLLDVAQIPPFHTSFILFFGRVCDAVTDPAIGCLISKSKWTKIGRLMPWIIGSAPFAVLSYFLLWYVPPFRRGRFLWYIFFYGLFSTLLTCYQVPYSTLTMFLSCDLKERNSATAFRMTMQAIGTVVGVAVQGQVVAENHVSHHCFERNMSSYFIVNSTGISKLFNGNTSNQHILESILEMRELYIIASGAVGSIYLFCMIILLFGVRERDDPYTKKSEKPIPFLKGTKLVLRYSPYLKLTASFLFISMAIKVLEGNFALFCTYAADLQYHYQNIVLVILVTAVMIVPFWQFFLQRFGKKIAVYLGTIWLIPFLFLMASLPNNLIVAYVTGASSGLSFASFFLLPWSMLPDVIDAFRLEKPQIKGLETIFCSFYVFFSKLANGVSMGLSALSLHFAGYKTGACVQPQSVAVTLKLLVSALPVGLIIIGLIIFRFYPITEDIRVRNALALEELRQNVHISGQSLKNVENVS</sequence>
<dbReference type="Gene3D" id="1.20.1250.20">
    <property type="entry name" value="MFS general substrate transporter like domains"/>
    <property type="match status" value="1"/>
</dbReference>
<evidence type="ECO:0000313" key="10">
    <source>
        <dbReference type="Proteomes" id="UP000287033"/>
    </source>
</evidence>
<dbReference type="OMA" id="AYGMGDL"/>
<dbReference type="STRING" id="137246.A0A401SX86"/>
<evidence type="ECO:0000256" key="5">
    <source>
        <dbReference type="ARBA" id="ARBA00022692"/>
    </source>
</evidence>
<dbReference type="OrthoDB" id="197206at2759"/>
<dbReference type="InterPro" id="IPR036259">
    <property type="entry name" value="MFS_trans_sf"/>
</dbReference>
<evidence type="ECO:0000313" key="9">
    <source>
        <dbReference type="EMBL" id="GCC35005.1"/>
    </source>
</evidence>
<keyword evidence="6 8" id="KW-1133">Transmembrane helix</keyword>
<evidence type="ECO:0008006" key="11">
    <source>
        <dbReference type="Google" id="ProtNLM"/>
    </source>
</evidence>
<reference evidence="9 10" key="1">
    <citation type="journal article" date="2018" name="Nat. Ecol. Evol.">
        <title>Shark genomes provide insights into elasmobranch evolution and the origin of vertebrates.</title>
        <authorList>
            <person name="Hara Y"/>
            <person name="Yamaguchi K"/>
            <person name="Onimaru K"/>
            <person name="Kadota M"/>
            <person name="Koyanagi M"/>
            <person name="Keeley SD"/>
            <person name="Tatsumi K"/>
            <person name="Tanaka K"/>
            <person name="Motone F"/>
            <person name="Kageyama Y"/>
            <person name="Nozu R"/>
            <person name="Adachi N"/>
            <person name="Nishimura O"/>
            <person name="Nakagawa R"/>
            <person name="Tanegashima C"/>
            <person name="Kiyatake I"/>
            <person name="Matsumoto R"/>
            <person name="Murakumo K"/>
            <person name="Nishida K"/>
            <person name="Terakita A"/>
            <person name="Kuratani S"/>
            <person name="Sato K"/>
            <person name="Hyodo S Kuraku.S."/>
        </authorList>
    </citation>
    <scope>NUCLEOTIDE SEQUENCE [LARGE SCALE GENOMIC DNA]</scope>
</reference>
<dbReference type="PANTHER" id="PTHR11328:SF30">
    <property type="entry name" value="SPHINGOSINE-1-PHOSPHATE TRANSPORTER MFSD2B"/>
    <property type="match status" value="1"/>
</dbReference>
<dbReference type="EMBL" id="BEZZ01000655">
    <property type="protein sequence ID" value="GCC35005.1"/>
    <property type="molecule type" value="Genomic_DNA"/>
</dbReference>
<dbReference type="GO" id="GO:0046624">
    <property type="term" value="F:sphingolipid transporter activity"/>
    <property type="evidence" value="ECO:0007669"/>
    <property type="project" value="TreeGrafter"/>
</dbReference>
<dbReference type="GO" id="GO:0005886">
    <property type="term" value="C:plasma membrane"/>
    <property type="evidence" value="ECO:0007669"/>
    <property type="project" value="UniProtKB-SubCell"/>
</dbReference>
<dbReference type="Proteomes" id="UP000287033">
    <property type="component" value="Unassembled WGS sequence"/>
</dbReference>
<evidence type="ECO:0000256" key="6">
    <source>
        <dbReference type="ARBA" id="ARBA00022989"/>
    </source>
</evidence>
<feature type="transmembrane region" description="Helical" evidence="8">
    <location>
        <begin position="137"/>
        <end position="157"/>
    </location>
</feature>
<evidence type="ECO:0000256" key="4">
    <source>
        <dbReference type="ARBA" id="ARBA00022475"/>
    </source>
</evidence>
<dbReference type="GO" id="GO:0008643">
    <property type="term" value="P:carbohydrate transport"/>
    <property type="evidence" value="ECO:0007669"/>
    <property type="project" value="InterPro"/>
</dbReference>
<dbReference type="AlphaFoldDB" id="A0A401SX86"/>